<evidence type="ECO:0000313" key="2">
    <source>
        <dbReference type="Proteomes" id="UP000298663"/>
    </source>
</evidence>
<gene>
    <name evidence="1" type="ORF">L596_013278</name>
</gene>
<sequence>MIFGKLKKKFRYIYFARLLLSSYKTIILRFLSFHRPILNRVCHRSTNSELNLDYVTSYQKFKVELISASTFKLLPFANIKNKHFEHCQQRYLKDPTKIYVSVFISSRFNP</sequence>
<comment type="caution">
    <text evidence="1">The sequence shown here is derived from an EMBL/GenBank/DDBJ whole genome shotgun (WGS) entry which is preliminary data.</text>
</comment>
<dbReference type="AlphaFoldDB" id="A0A4U5P0I2"/>
<dbReference type="EMBL" id="AZBU02000003">
    <property type="protein sequence ID" value="TKR89133.1"/>
    <property type="molecule type" value="Genomic_DNA"/>
</dbReference>
<keyword evidence="2" id="KW-1185">Reference proteome</keyword>
<dbReference type="Proteomes" id="UP000298663">
    <property type="component" value="Unassembled WGS sequence"/>
</dbReference>
<evidence type="ECO:0000313" key="1">
    <source>
        <dbReference type="EMBL" id="TKR89133.1"/>
    </source>
</evidence>
<organism evidence="1 2">
    <name type="scientific">Steinernema carpocapsae</name>
    <name type="common">Entomopathogenic nematode</name>
    <dbReference type="NCBI Taxonomy" id="34508"/>
    <lineage>
        <taxon>Eukaryota</taxon>
        <taxon>Metazoa</taxon>
        <taxon>Ecdysozoa</taxon>
        <taxon>Nematoda</taxon>
        <taxon>Chromadorea</taxon>
        <taxon>Rhabditida</taxon>
        <taxon>Tylenchina</taxon>
        <taxon>Panagrolaimomorpha</taxon>
        <taxon>Strongyloidoidea</taxon>
        <taxon>Steinernematidae</taxon>
        <taxon>Steinernema</taxon>
    </lineage>
</organism>
<reference evidence="1 2" key="1">
    <citation type="journal article" date="2015" name="Genome Biol.">
        <title>Comparative genomics of Steinernema reveals deeply conserved gene regulatory networks.</title>
        <authorList>
            <person name="Dillman A.R."/>
            <person name="Macchietto M."/>
            <person name="Porter C.F."/>
            <person name="Rogers A."/>
            <person name="Williams B."/>
            <person name="Antoshechkin I."/>
            <person name="Lee M.M."/>
            <person name="Goodwin Z."/>
            <person name="Lu X."/>
            <person name="Lewis E.E."/>
            <person name="Goodrich-Blair H."/>
            <person name="Stock S.P."/>
            <person name="Adams B.J."/>
            <person name="Sternberg P.W."/>
            <person name="Mortazavi A."/>
        </authorList>
    </citation>
    <scope>NUCLEOTIDE SEQUENCE [LARGE SCALE GENOMIC DNA]</scope>
    <source>
        <strain evidence="1 2">ALL</strain>
    </source>
</reference>
<protein>
    <submittedName>
        <fullName evidence="1">Uncharacterized protein</fullName>
    </submittedName>
</protein>
<reference evidence="1 2" key="2">
    <citation type="journal article" date="2019" name="G3 (Bethesda)">
        <title>Hybrid Assembly of the Genome of the Entomopathogenic Nematode Steinernema carpocapsae Identifies the X-Chromosome.</title>
        <authorList>
            <person name="Serra L."/>
            <person name="Macchietto M."/>
            <person name="Macias-Munoz A."/>
            <person name="McGill C.J."/>
            <person name="Rodriguez I.M."/>
            <person name="Rodriguez B."/>
            <person name="Murad R."/>
            <person name="Mortazavi A."/>
        </authorList>
    </citation>
    <scope>NUCLEOTIDE SEQUENCE [LARGE SCALE GENOMIC DNA]</scope>
    <source>
        <strain evidence="1 2">ALL</strain>
    </source>
</reference>
<accession>A0A4U5P0I2</accession>
<proteinExistence type="predicted"/>
<name>A0A4U5P0I2_STECR</name>